<protein>
    <submittedName>
        <fullName evidence="2">Uncharacterized protein</fullName>
    </submittedName>
</protein>
<accession>A0ABT4L7W3</accession>
<evidence type="ECO:0000313" key="2">
    <source>
        <dbReference type="EMBL" id="MCZ4244014.1"/>
    </source>
</evidence>
<feature type="transmembrane region" description="Helical" evidence="1">
    <location>
        <begin position="47"/>
        <end position="66"/>
    </location>
</feature>
<gene>
    <name evidence="2" type="ORF">O0955_08350</name>
</gene>
<keyword evidence="1" id="KW-1133">Transmembrane helix</keyword>
<keyword evidence="1" id="KW-0812">Transmembrane</keyword>
<name>A0ABT4L7W3_9SPHI</name>
<comment type="caution">
    <text evidence="2">The sequence shown here is derived from an EMBL/GenBank/DDBJ whole genome shotgun (WGS) entry which is preliminary data.</text>
</comment>
<feature type="transmembrane region" description="Helical" evidence="1">
    <location>
        <begin position="21"/>
        <end position="41"/>
    </location>
</feature>
<dbReference type="RefSeq" id="WP_269427079.1">
    <property type="nucleotide sequence ID" value="NZ_JAPWGM010000002.1"/>
</dbReference>
<dbReference type="Proteomes" id="UP001144347">
    <property type="component" value="Unassembled WGS sequence"/>
</dbReference>
<keyword evidence="3" id="KW-1185">Reference proteome</keyword>
<dbReference type="EMBL" id="JAPWGM010000002">
    <property type="protein sequence ID" value="MCZ4244014.1"/>
    <property type="molecule type" value="Genomic_DNA"/>
</dbReference>
<keyword evidence="1" id="KW-0472">Membrane</keyword>
<evidence type="ECO:0000313" key="3">
    <source>
        <dbReference type="Proteomes" id="UP001144347"/>
    </source>
</evidence>
<proteinExistence type="predicted"/>
<reference evidence="2" key="1">
    <citation type="submission" date="2022-12" db="EMBL/GenBank/DDBJ databases">
        <title>Genome sequence of HCMS5-2.</title>
        <authorList>
            <person name="Woo H."/>
        </authorList>
    </citation>
    <scope>NUCLEOTIDE SEQUENCE</scope>
    <source>
        <strain evidence="2">HCMS5-2</strain>
    </source>
</reference>
<organism evidence="2 3">
    <name type="scientific">Pedobacter punctiformis</name>
    <dbReference type="NCBI Taxonomy" id="3004097"/>
    <lineage>
        <taxon>Bacteria</taxon>
        <taxon>Pseudomonadati</taxon>
        <taxon>Bacteroidota</taxon>
        <taxon>Sphingobacteriia</taxon>
        <taxon>Sphingobacteriales</taxon>
        <taxon>Sphingobacteriaceae</taxon>
        <taxon>Pedobacter</taxon>
    </lineage>
</organism>
<sequence>MIKVEQITPEEILKLEKKGTRSYIGVVLIYLALFGLFTWIFKAPIEIFYGSSILILLIFLGVYVFGGKKSISKDLNEAVKIIRTGKIVAVNKLVAYKTRLVTIEITLEEESVPIPFPEQHRFDIYNSYGQLYYQQDYKLKNNYKELIGKQIELSYFPYSGILLTFKLID</sequence>
<evidence type="ECO:0000256" key="1">
    <source>
        <dbReference type="SAM" id="Phobius"/>
    </source>
</evidence>